<dbReference type="OrthoDB" id="1733656at2759"/>
<feature type="chain" id="PRO_5007886775" description="Peptidyl-tRNA hydrolase" evidence="3">
    <location>
        <begin position="19"/>
        <end position="267"/>
    </location>
</feature>
<keyword evidence="3" id="KW-0732">Signal</keyword>
<comment type="caution">
    <text evidence="4">The sequence shown here is derived from an EMBL/GenBank/DDBJ whole genome shotgun (WGS) entry which is preliminary data.</text>
</comment>
<dbReference type="EMBL" id="AZHC01000007">
    <property type="protein sequence ID" value="OAA46334.1"/>
    <property type="molecule type" value="Genomic_DNA"/>
</dbReference>
<sequence length="267" mass="28928">MRFSASAVVAALPLLASAQEDPLAQYKAQFQTVMDNFAAYIPNPGTYDPVAALEAKLGSMKMSTLSLENWKETLYEPVAPGATVPTEWWVLITGRNKTCYGQCGKIEQAFNETAAKFAILPDSTHMGMLNCDDQPILCNAWSAGAGSVWSINMLPAPATIDIYKKRLNLTTTTSEDLFKLKNAVSKEAAGFVLVDSWFHPFNGKAAELGLSVPYGYIMWAFGLVPNWLFMLIVSFASRSFMSNRMQPGAGAPGAGRPGAAAGQRRPQ</sequence>
<gene>
    <name evidence="4" type="ORF">NOR_03087</name>
</gene>
<name>A0A167G9P8_METRR</name>
<feature type="compositionally biased region" description="Low complexity" evidence="1">
    <location>
        <begin position="257"/>
        <end position="267"/>
    </location>
</feature>
<evidence type="ECO:0008006" key="6">
    <source>
        <dbReference type="Google" id="ProtNLM"/>
    </source>
</evidence>
<proteinExistence type="predicted"/>
<reference evidence="4 5" key="1">
    <citation type="journal article" date="2016" name="Genome Biol. Evol.">
        <title>Divergent and convergent evolution of fungal pathogenicity.</title>
        <authorList>
            <person name="Shang Y."/>
            <person name="Xiao G."/>
            <person name="Zheng P."/>
            <person name="Cen K."/>
            <person name="Zhan S."/>
            <person name="Wang C."/>
        </authorList>
    </citation>
    <scope>NUCLEOTIDE SEQUENCE [LARGE SCALE GENOMIC DNA]</scope>
    <source>
        <strain evidence="4 5">RCEF 4871</strain>
    </source>
</reference>
<feature type="transmembrane region" description="Helical" evidence="2">
    <location>
        <begin position="216"/>
        <end position="236"/>
    </location>
</feature>
<evidence type="ECO:0000313" key="5">
    <source>
        <dbReference type="Proteomes" id="UP000243498"/>
    </source>
</evidence>
<dbReference type="STRING" id="1081105.A0A167G9P8"/>
<evidence type="ECO:0000313" key="4">
    <source>
        <dbReference type="EMBL" id="OAA46334.1"/>
    </source>
</evidence>
<dbReference type="Proteomes" id="UP000243498">
    <property type="component" value="Unassembled WGS sequence"/>
</dbReference>
<keyword evidence="5" id="KW-1185">Reference proteome</keyword>
<keyword evidence="2" id="KW-0812">Transmembrane</keyword>
<dbReference type="AlphaFoldDB" id="A0A167G9P8"/>
<organism evidence="4 5">
    <name type="scientific">Metarhizium rileyi (strain RCEF 4871)</name>
    <name type="common">Nomuraea rileyi</name>
    <dbReference type="NCBI Taxonomy" id="1649241"/>
    <lineage>
        <taxon>Eukaryota</taxon>
        <taxon>Fungi</taxon>
        <taxon>Dikarya</taxon>
        <taxon>Ascomycota</taxon>
        <taxon>Pezizomycotina</taxon>
        <taxon>Sordariomycetes</taxon>
        <taxon>Hypocreomycetidae</taxon>
        <taxon>Hypocreales</taxon>
        <taxon>Clavicipitaceae</taxon>
        <taxon>Metarhizium</taxon>
    </lineage>
</organism>
<keyword evidence="2" id="KW-0472">Membrane</keyword>
<evidence type="ECO:0000256" key="2">
    <source>
        <dbReference type="SAM" id="Phobius"/>
    </source>
</evidence>
<feature type="region of interest" description="Disordered" evidence="1">
    <location>
        <begin position="247"/>
        <end position="267"/>
    </location>
</feature>
<protein>
    <recommendedName>
        <fullName evidence="6">Peptidyl-tRNA hydrolase</fullName>
    </recommendedName>
</protein>
<accession>A0A167G9P8</accession>
<evidence type="ECO:0000256" key="1">
    <source>
        <dbReference type="SAM" id="MobiDB-lite"/>
    </source>
</evidence>
<feature type="signal peptide" evidence="3">
    <location>
        <begin position="1"/>
        <end position="18"/>
    </location>
</feature>
<evidence type="ECO:0000256" key="3">
    <source>
        <dbReference type="SAM" id="SignalP"/>
    </source>
</evidence>
<dbReference type="OMA" id="TPEEWWV"/>
<keyword evidence="2" id="KW-1133">Transmembrane helix</keyword>